<protein>
    <submittedName>
        <fullName evidence="1">Uncharacterized protein</fullName>
    </submittedName>
</protein>
<dbReference type="Proteomes" id="UP000561459">
    <property type="component" value="Unassembled WGS sequence"/>
</dbReference>
<evidence type="ECO:0000313" key="2">
    <source>
        <dbReference type="Proteomes" id="UP000561459"/>
    </source>
</evidence>
<organism evidence="1 2">
    <name type="scientific">Novosphingobium fluoreni</name>
    <dbReference type="NCBI Taxonomy" id="1391222"/>
    <lineage>
        <taxon>Bacteria</taxon>
        <taxon>Pseudomonadati</taxon>
        <taxon>Pseudomonadota</taxon>
        <taxon>Alphaproteobacteria</taxon>
        <taxon>Sphingomonadales</taxon>
        <taxon>Sphingomonadaceae</taxon>
        <taxon>Novosphingobium</taxon>
    </lineage>
</organism>
<dbReference type="AlphaFoldDB" id="A0A7W6C210"/>
<reference evidence="1 2" key="1">
    <citation type="submission" date="2020-08" db="EMBL/GenBank/DDBJ databases">
        <title>Genomic Encyclopedia of Type Strains, Phase IV (KMG-IV): sequencing the most valuable type-strain genomes for metagenomic binning, comparative biology and taxonomic classification.</title>
        <authorList>
            <person name="Goeker M."/>
        </authorList>
    </citation>
    <scope>NUCLEOTIDE SEQUENCE [LARGE SCALE GENOMIC DNA]</scope>
    <source>
        <strain evidence="1 2">DSM 27568</strain>
    </source>
</reference>
<dbReference type="RefSeq" id="WP_183617273.1">
    <property type="nucleotide sequence ID" value="NZ_JACIDY010000005.1"/>
</dbReference>
<accession>A0A7W6C210</accession>
<sequence length="119" mass="12836">MTVYRRSADWSVGYYSALRMDTRVPDYTGWTFAATLAKHIGDPDGIALGMAANSSAQGFFVKDGPAQLLTLRILPETLQAYPDASGQFELFANVLATPPGGARLKVFDLILTVVRGPTP</sequence>
<gene>
    <name evidence="1" type="ORF">GGR39_002342</name>
</gene>
<dbReference type="EMBL" id="JACIDY010000005">
    <property type="protein sequence ID" value="MBB3940685.1"/>
    <property type="molecule type" value="Genomic_DNA"/>
</dbReference>
<evidence type="ECO:0000313" key="1">
    <source>
        <dbReference type="EMBL" id="MBB3940685.1"/>
    </source>
</evidence>
<comment type="caution">
    <text evidence="1">The sequence shown here is derived from an EMBL/GenBank/DDBJ whole genome shotgun (WGS) entry which is preliminary data.</text>
</comment>
<proteinExistence type="predicted"/>
<keyword evidence="2" id="KW-1185">Reference proteome</keyword>
<name>A0A7W6C210_9SPHN</name>